<reference evidence="2 3" key="1">
    <citation type="submission" date="2021-06" db="EMBL/GenBank/DDBJ databases">
        <authorList>
            <person name="Palmer J.M."/>
        </authorList>
    </citation>
    <scope>NUCLEOTIDE SEQUENCE [LARGE SCALE GENOMIC DNA]</scope>
    <source>
        <strain evidence="2 3">MEX-2019</strain>
        <tissue evidence="2">Muscle</tissue>
    </source>
</reference>
<evidence type="ECO:0000313" key="2">
    <source>
        <dbReference type="EMBL" id="KAK5602182.1"/>
    </source>
</evidence>
<sequence>MLHHTTHPSASCRLAPGQAPEPQKETMEEGHHKDRQGHPHYRTCAFKKKTRWGRESATPTPPPTDPPPRQQNALLEGKSTCNEMVPTHQFRKPLSLSMHKHGPSMYRPKTPATYPPGPSPQGPARTPARGRHAPGTQSLQAHPRPAQEQHDHKASNLCLPAQFPQKHRRQPPDVTPESHQSPTPAVGVTAPGARPPSDPSPGTPQMPQTQTTPCICHNTPQNEAKGDQYKSQDLHNPTEGFYTG</sequence>
<accession>A0AAV9R0W1</accession>
<feature type="compositionally biased region" description="Basic and acidic residues" evidence="1">
    <location>
        <begin position="224"/>
        <end position="233"/>
    </location>
</feature>
<dbReference type="AlphaFoldDB" id="A0AAV9R0W1"/>
<evidence type="ECO:0000313" key="3">
    <source>
        <dbReference type="Proteomes" id="UP001311232"/>
    </source>
</evidence>
<feature type="compositionally biased region" description="Basic and acidic residues" evidence="1">
    <location>
        <begin position="22"/>
        <end position="32"/>
    </location>
</feature>
<dbReference type="Proteomes" id="UP001311232">
    <property type="component" value="Unassembled WGS sequence"/>
</dbReference>
<comment type="caution">
    <text evidence="2">The sequence shown here is derived from an EMBL/GenBank/DDBJ whole genome shotgun (WGS) entry which is preliminary data.</text>
</comment>
<feature type="compositionally biased region" description="Pro residues" evidence="1">
    <location>
        <begin position="193"/>
        <end position="204"/>
    </location>
</feature>
<feature type="compositionally biased region" description="Basic and acidic residues" evidence="1">
    <location>
        <begin position="145"/>
        <end position="154"/>
    </location>
</feature>
<proteinExistence type="predicted"/>
<dbReference type="EMBL" id="JAHHUM010002626">
    <property type="protein sequence ID" value="KAK5602182.1"/>
    <property type="molecule type" value="Genomic_DNA"/>
</dbReference>
<keyword evidence="3" id="KW-1185">Reference proteome</keyword>
<name>A0AAV9R0W1_9TELE</name>
<gene>
    <name evidence="2" type="ORF">CRENBAI_015583</name>
</gene>
<evidence type="ECO:0000256" key="1">
    <source>
        <dbReference type="SAM" id="MobiDB-lite"/>
    </source>
</evidence>
<feature type="compositionally biased region" description="Basic residues" evidence="1">
    <location>
        <begin position="33"/>
        <end position="51"/>
    </location>
</feature>
<protein>
    <submittedName>
        <fullName evidence="2">Uncharacterized protein</fullName>
    </submittedName>
</protein>
<feature type="compositionally biased region" description="Pro residues" evidence="1">
    <location>
        <begin position="59"/>
        <end position="69"/>
    </location>
</feature>
<feature type="region of interest" description="Disordered" evidence="1">
    <location>
        <begin position="1"/>
        <end position="244"/>
    </location>
</feature>
<organism evidence="2 3">
    <name type="scientific">Crenichthys baileyi</name>
    <name type="common">White River springfish</name>
    <dbReference type="NCBI Taxonomy" id="28760"/>
    <lineage>
        <taxon>Eukaryota</taxon>
        <taxon>Metazoa</taxon>
        <taxon>Chordata</taxon>
        <taxon>Craniata</taxon>
        <taxon>Vertebrata</taxon>
        <taxon>Euteleostomi</taxon>
        <taxon>Actinopterygii</taxon>
        <taxon>Neopterygii</taxon>
        <taxon>Teleostei</taxon>
        <taxon>Neoteleostei</taxon>
        <taxon>Acanthomorphata</taxon>
        <taxon>Ovalentaria</taxon>
        <taxon>Atherinomorphae</taxon>
        <taxon>Cyprinodontiformes</taxon>
        <taxon>Goodeidae</taxon>
        <taxon>Crenichthys</taxon>
    </lineage>
</organism>